<reference evidence="2" key="2">
    <citation type="journal article" date="2022" name="Microb. Genom.">
        <title>A chromosome-scale genome assembly of the tomato pathogen Cladosporium fulvum reveals a compartmentalized genome architecture and the presence of a dispensable chromosome.</title>
        <authorList>
            <person name="Zaccaron A.Z."/>
            <person name="Chen L.H."/>
            <person name="Samaras A."/>
            <person name="Stergiopoulos I."/>
        </authorList>
    </citation>
    <scope>NUCLEOTIDE SEQUENCE</scope>
    <source>
        <strain evidence="2">Race5_Kim</strain>
    </source>
</reference>
<gene>
    <name evidence="2" type="ORF">CLAFUR5_04096</name>
</gene>
<name>A0A9Q8LFZ5_PASFU</name>
<evidence type="ECO:0000256" key="1">
    <source>
        <dbReference type="SAM" id="MobiDB-lite"/>
    </source>
</evidence>
<dbReference type="EMBL" id="CP090166">
    <property type="protein sequence ID" value="UJO16790.1"/>
    <property type="molecule type" value="Genomic_DNA"/>
</dbReference>
<dbReference type="RefSeq" id="XP_047761156.1">
    <property type="nucleotide sequence ID" value="XM_047903244.1"/>
</dbReference>
<feature type="compositionally biased region" description="Polar residues" evidence="1">
    <location>
        <begin position="1"/>
        <end position="13"/>
    </location>
</feature>
<proteinExistence type="predicted"/>
<organism evidence="2 3">
    <name type="scientific">Passalora fulva</name>
    <name type="common">Tomato leaf mold</name>
    <name type="synonym">Cladosporium fulvum</name>
    <dbReference type="NCBI Taxonomy" id="5499"/>
    <lineage>
        <taxon>Eukaryota</taxon>
        <taxon>Fungi</taxon>
        <taxon>Dikarya</taxon>
        <taxon>Ascomycota</taxon>
        <taxon>Pezizomycotina</taxon>
        <taxon>Dothideomycetes</taxon>
        <taxon>Dothideomycetidae</taxon>
        <taxon>Mycosphaerellales</taxon>
        <taxon>Mycosphaerellaceae</taxon>
        <taxon>Fulvia</taxon>
    </lineage>
</organism>
<evidence type="ECO:0000313" key="2">
    <source>
        <dbReference type="EMBL" id="UJO16790.1"/>
    </source>
</evidence>
<protein>
    <recommendedName>
        <fullName evidence="4">SnoaL-like domain-containing protein</fullName>
    </recommendedName>
</protein>
<dbReference type="AlphaFoldDB" id="A0A9Q8LFZ5"/>
<sequence length="189" mass="21352">MAQAQVLPSSHFTLSGHPSVASRDDSWPGATTATTQEVSVLEIEVHSPQTTANLLEASSSAIISDYFTPNHNEWHNAKAHCASNYEFIDVNDHAACLPHSTDLETFMSNMEAQRKAYTTFVMTSHNYTAFVDEELGLVVMTFIFRGHNTVDDQATVRETTDRLMRRRREDWTWEFYLHLHGGRSGALYP</sequence>
<dbReference type="Proteomes" id="UP000756132">
    <property type="component" value="Chromosome 4"/>
</dbReference>
<keyword evidence="3" id="KW-1185">Reference proteome</keyword>
<accession>A0A9Q8LFZ5</accession>
<dbReference type="KEGG" id="ffu:CLAFUR5_04096"/>
<evidence type="ECO:0008006" key="4">
    <source>
        <dbReference type="Google" id="ProtNLM"/>
    </source>
</evidence>
<feature type="region of interest" description="Disordered" evidence="1">
    <location>
        <begin position="1"/>
        <end position="32"/>
    </location>
</feature>
<evidence type="ECO:0000313" key="3">
    <source>
        <dbReference type="Proteomes" id="UP000756132"/>
    </source>
</evidence>
<dbReference type="GeneID" id="71983974"/>
<reference evidence="2" key="1">
    <citation type="submission" date="2021-12" db="EMBL/GenBank/DDBJ databases">
        <authorList>
            <person name="Zaccaron A."/>
            <person name="Stergiopoulos I."/>
        </authorList>
    </citation>
    <scope>NUCLEOTIDE SEQUENCE</scope>
    <source>
        <strain evidence="2">Race5_Kim</strain>
    </source>
</reference>